<name>A0ABS8D5V7_9NEIS</name>
<reference evidence="2" key="1">
    <citation type="submission" date="2021-10" db="EMBL/GenBank/DDBJ databases">
        <title>The complete genome sequence of Leeia sp. TBRC 13508.</title>
        <authorList>
            <person name="Charoenyingcharoen P."/>
            <person name="Yukphan P."/>
        </authorList>
    </citation>
    <scope>NUCLEOTIDE SEQUENCE</scope>
    <source>
        <strain evidence="2">TBRC 13508</strain>
    </source>
</reference>
<gene>
    <name evidence="2" type="ORF">LIN78_08495</name>
</gene>
<feature type="chain" id="PRO_5047134505" evidence="1">
    <location>
        <begin position="22"/>
        <end position="155"/>
    </location>
</feature>
<evidence type="ECO:0000313" key="2">
    <source>
        <dbReference type="EMBL" id="MCB6183585.1"/>
    </source>
</evidence>
<dbReference type="Proteomes" id="UP001165395">
    <property type="component" value="Unassembled WGS sequence"/>
</dbReference>
<feature type="signal peptide" evidence="1">
    <location>
        <begin position="1"/>
        <end position="21"/>
    </location>
</feature>
<evidence type="ECO:0000256" key="1">
    <source>
        <dbReference type="SAM" id="SignalP"/>
    </source>
</evidence>
<keyword evidence="1" id="KW-0732">Signal</keyword>
<dbReference type="EMBL" id="JAJBZT010000004">
    <property type="protein sequence ID" value="MCB6183585.1"/>
    <property type="molecule type" value="Genomic_DNA"/>
</dbReference>
<evidence type="ECO:0000313" key="3">
    <source>
        <dbReference type="Proteomes" id="UP001165395"/>
    </source>
</evidence>
<proteinExistence type="predicted"/>
<keyword evidence="3" id="KW-1185">Reference proteome</keyword>
<comment type="caution">
    <text evidence="2">The sequence shown here is derived from an EMBL/GenBank/DDBJ whole genome shotgun (WGS) entry which is preliminary data.</text>
</comment>
<accession>A0ABS8D5V7</accession>
<dbReference type="RefSeq" id="WP_227180367.1">
    <property type="nucleotide sequence ID" value="NZ_JAJBZT010000004.1"/>
</dbReference>
<sequence length="155" mass="17547">MKLLPLAIASSILLTAPAIRAEVNPINNLIDLPKKTKLEVKTLLTIQRDISFTELKQTDYTTCFLGSVKTLPREGQAPTFTSQDKQRMFKPGEYFVVQDVYGFARGKKYQGYIVELEHEERPETYIVYLEENGPAVGFTSIERMISLCGNKLGLR</sequence>
<protein>
    <submittedName>
        <fullName evidence="2">Uncharacterized protein</fullName>
    </submittedName>
</protein>
<organism evidence="2 3">
    <name type="scientific">Leeia speluncae</name>
    <dbReference type="NCBI Taxonomy" id="2884804"/>
    <lineage>
        <taxon>Bacteria</taxon>
        <taxon>Pseudomonadati</taxon>
        <taxon>Pseudomonadota</taxon>
        <taxon>Betaproteobacteria</taxon>
        <taxon>Neisseriales</taxon>
        <taxon>Leeiaceae</taxon>
        <taxon>Leeia</taxon>
    </lineage>
</organism>